<evidence type="ECO:0000259" key="3">
    <source>
        <dbReference type="Pfam" id="PF02581"/>
    </source>
</evidence>
<feature type="domain" description="Thiamine phosphate synthase/TenI" evidence="3">
    <location>
        <begin position="3"/>
        <end position="132"/>
    </location>
</feature>
<dbReference type="InterPro" id="IPR013785">
    <property type="entry name" value="Aldolase_TIM"/>
</dbReference>
<dbReference type="AlphaFoldDB" id="A0A381UVZ3"/>
<proteinExistence type="predicted"/>
<evidence type="ECO:0000256" key="2">
    <source>
        <dbReference type="ARBA" id="ARBA00022977"/>
    </source>
</evidence>
<protein>
    <recommendedName>
        <fullName evidence="3">Thiamine phosphate synthase/TenI domain-containing protein</fullName>
    </recommendedName>
</protein>
<dbReference type="Pfam" id="PF02581">
    <property type="entry name" value="TMP-TENI"/>
    <property type="match status" value="1"/>
</dbReference>
<sequence length="155" mass="17266">VNLIHRSNGICILNDHFSLVEAINADGLHIGQSDIDPVLARRLLPSKIIGISCYQYVELAYLAKKAHLDYVSFGAFDKSSTKKDVSIIKKSEYKKINQFKELPKVIIGGIKNSNFDQSKLSKFDMIAVSSGIFNEKNIPKAIKGLITNTKILEKD</sequence>
<dbReference type="GO" id="GO:0009228">
    <property type="term" value="P:thiamine biosynthetic process"/>
    <property type="evidence" value="ECO:0007669"/>
    <property type="project" value="UniProtKB-KW"/>
</dbReference>
<dbReference type="InterPro" id="IPR022998">
    <property type="entry name" value="ThiamineP_synth_TenI"/>
</dbReference>
<dbReference type="GO" id="GO:0005737">
    <property type="term" value="C:cytoplasm"/>
    <property type="evidence" value="ECO:0007669"/>
    <property type="project" value="TreeGrafter"/>
</dbReference>
<evidence type="ECO:0000256" key="1">
    <source>
        <dbReference type="ARBA" id="ARBA00004948"/>
    </source>
</evidence>
<evidence type="ECO:0000313" key="4">
    <source>
        <dbReference type="EMBL" id="SVA31921.1"/>
    </source>
</evidence>
<dbReference type="CDD" id="cd00564">
    <property type="entry name" value="TMP_TenI"/>
    <property type="match status" value="1"/>
</dbReference>
<dbReference type="EMBL" id="UINC01007190">
    <property type="protein sequence ID" value="SVA31921.1"/>
    <property type="molecule type" value="Genomic_DNA"/>
</dbReference>
<gene>
    <name evidence="4" type="ORF">METZ01_LOCUS84775</name>
</gene>
<keyword evidence="2" id="KW-0784">Thiamine biosynthesis</keyword>
<accession>A0A381UVZ3</accession>
<comment type="pathway">
    <text evidence="1">Cofactor biosynthesis; thiamine diphosphate biosynthesis.</text>
</comment>
<dbReference type="PANTHER" id="PTHR20857">
    <property type="entry name" value="THIAMINE-PHOSPHATE PYROPHOSPHORYLASE"/>
    <property type="match status" value="1"/>
</dbReference>
<name>A0A381UVZ3_9ZZZZ</name>
<reference evidence="4" key="1">
    <citation type="submission" date="2018-05" db="EMBL/GenBank/DDBJ databases">
        <authorList>
            <person name="Lanie J.A."/>
            <person name="Ng W.-L."/>
            <person name="Kazmierczak K.M."/>
            <person name="Andrzejewski T.M."/>
            <person name="Davidsen T.M."/>
            <person name="Wayne K.J."/>
            <person name="Tettelin H."/>
            <person name="Glass J.I."/>
            <person name="Rusch D."/>
            <person name="Podicherti R."/>
            <person name="Tsui H.-C.T."/>
            <person name="Winkler M.E."/>
        </authorList>
    </citation>
    <scope>NUCLEOTIDE SEQUENCE</scope>
</reference>
<feature type="non-terminal residue" evidence="4">
    <location>
        <position position="1"/>
    </location>
</feature>
<dbReference type="InterPro" id="IPR036206">
    <property type="entry name" value="ThiamineP_synth_sf"/>
</dbReference>
<dbReference type="SUPFAM" id="SSF51391">
    <property type="entry name" value="Thiamin phosphate synthase"/>
    <property type="match status" value="1"/>
</dbReference>
<dbReference type="Gene3D" id="3.20.20.70">
    <property type="entry name" value="Aldolase class I"/>
    <property type="match status" value="1"/>
</dbReference>
<dbReference type="PANTHER" id="PTHR20857:SF23">
    <property type="entry name" value="THIAMINE BIOSYNTHETIC BIFUNCTIONAL ENZYME"/>
    <property type="match status" value="1"/>
</dbReference>
<organism evidence="4">
    <name type="scientific">marine metagenome</name>
    <dbReference type="NCBI Taxonomy" id="408172"/>
    <lineage>
        <taxon>unclassified sequences</taxon>
        <taxon>metagenomes</taxon>
        <taxon>ecological metagenomes</taxon>
    </lineage>
</organism>
<dbReference type="GO" id="GO:0004789">
    <property type="term" value="F:thiamine-phosphate diphosphorylase activity"/>
    <property type="evidence" value="ECO:0007669"/>
    <property type="project" value="TreeGrafter"/>
</dbReference>